<dbReference type="InterPro" id="IPR051594">
    <property type="entry name" value="KRIT1/FRMD8"/>
</dbReference>
<dbReference type="Gene3D" id="3.30.70.2240">
    <property type="entry name" value="KRIT, N-terminal Nudix domain, NPxY motif-rich region"/>
    <property type="match status" value="1"/>
</dbReference>
<dbReference type="InterPro" id="IPR002110">
    <property type="entry name" value="Ankyrin_rpt"/>
</dbReference>
<dbReference type="Gene3D" id="1.25.40.20">
    <property type="entry name" value="Ankyrin repeat-containing domain"/>
    <property type="match status" value="1"/>
</dbReference>
<feature type="repeat" description="ANK" evidence="1">
    <location>
        <begin position="310"/>
        <end position="343"/>
    </location>
</feature>
<dbReference type="Gene3D" id="3.10.20.90">
    <property type="entry name" value="Phosphatidylinositol 3-kinase Catalytic Subunit, Chain A, domain 1"/>
    <property type="match status" value="1"/>
</dbReference>
<accession>A0A914CQU7</accession>
<dbReference type="InterPro" id="IPR036770">
    <property type="entry name" value="Ankyrin_rpt-contain_sf"/>
</dbReference>
<evidence type="ECO:0000256" key="1">
    <source>
        <dbReference type="PROSITE-ProRule" id="PRU00023"/>
    </source>
</evidence>
<dbReference type="InterPro" id="IPR043058">
    <property type="entry name" value="NUDIX_sf"/>
</dbReference>
<name>A0A914CQU7_9BILA</name>
<organism evidence="3 4">
    <name type="scientific">Acrobeloides nanus</name>
    <dbReference type="NCBI Taxonomy" id="290746"/>
    <lineage>
        <taxon>Eukaryota</taxon>
        <taxon>Metazoa</taxon>
        <taxon>Ecdysozoa</taxon>
        <taxon>Nematoda</taxon>
        <taxon>Chromadorea</taxon>
        <taxon>Rhabditida</taxon>
        <taxon>Tylenchina</taxon>
        <taxon>Cephalobomorpha</taxon>
        <taxon>Cephaloboidea</taxon>
        <taxon>Cephalobidae</taxon>
        <taxon>Acrobeloides</taxon>
    </lineage>
</organism>
<dbReference type="PANTHER" id="PTHR13283:SF11">
    <property type="entry name" value="KREV INTERACTION TRAPPED PROTEIN 1"/>
    <property type="match status" value="1"/>
</dbReference>
<dbReference type="PANTHER" id="PTHR13283">
    <property type="entry name" value="KREV INTERACTION TRAPPED 1-RELATED"/>
    <property type="match status" value="1"/>
</dbReference>
<dbReference type="SUPFAM" id="SSF48403">
    <property type="entry name" value="Ankyrin repeat"/>
    <property type="match status" value="1"/>
</dbReference>
<dbReference type="SMART" id="SM00248">
    <property type="entry name" value="ANK"/>
    <property type="match status" value="3"/>
</dbReference>
<sequence>MDFALAVLRLRRSTHHQSRDFCSPQDFEILLHSSLGSSKLRTLLQFRTKRNEDPTEAVLRFARRIQGVLSRRAVPIPVYTSTVDVPCSSSFPSPPLICLPLTDLDFDAEKFDKNAEFCNFAHVLNDALNESPSLDLPTRHFVRRIEEWLAIEQRGSLGFLSSLFHLKASAERTRLCVHNPAYDPQLAYFCRSILGQNGSAELRYNSSYLEEAVKQSNKTRAKMIQLDKYDQYQMNPLYGAKHSYKRKIEAPEYYAKGRKIIRIQKATEIKSPKELWELHYPLHKAAFDGDAQRTKMLLAQGWDPNVKDDDTWTPLHYAAFYNKLDVCSELLLHSKIDVNITNKTGITALHFAALNAHEYVVELILTHSRAQTDIKDNTGRTAYDLCANMPKKEWQDVANLLRKRMEPSKIEVHLSSGLTLQVKVNDVKEATAGEVRDQIFAELELDKSAEAIFAIWIMNSRLSLQLNAEQKIMKNIEKWKDYIEKWGDEPSSPHATDDEVRIVFQRDAKTFVRDEEFAARHSHAVTTYLFEEAQKNFLRGLIPCQERDSFIMASIIFQRMYSSDHKIE</sequence>
<evidence type="ECO:0000313" key="4">
    <source>
        <dbReference type="WBParaSite" id="ACRNAN_scaffold1345.g14598.t1"/>
    </source>
</evidence>
<protein>
    <submittedName>
        <fullName evidence="4">FERM domain-containing protein</fullName>
    </submittedName>
</protein>
<feature type="domain" description="FERM" evidence="2">
    <location>
        <begin position="408"/>
        <end position="568"/>
    </location>
</feature>
<evidence type="ECO:0000259" key="2">
    <source>
        <dbReference type="PROSITE" id="PS50057"/>
    </source>
</evidence>
<dbReference type="GO" id="GO:2000114">
    <property type="term" value="P:regulation of establishment of cell polarity"/>
    <property type="evidence" value="ECO:0007669"/>
    <property type="project" value="TreeGrafter"/>
</dbReference>
<dbReference type="Pfam" id="PF00023">
    <property type="entry name" value="Ank"/>
    <property type="match status" value="1"/>
</dbReference>
<dbReference type="PROSITE" id="PS50057">
    <property type="entry name" value="FERM_3"/>
    <property type="match status" value="1"/>
</dbReference>
<dbReference type="Proteomes" id="UP000887540">
    <property type="component" value="Unplaced"/>
</dbReference>
<dbReference type="WBParaSite" id="ACRNAN_scaffold1345.g14598.t1">
    <property type="protein sequence ID" value="ACRNAN_scaffold1345.g14598.t1"/>
    <property type="gene ID" value="ACRNAN_scaffold1345.g14598"/>
</dbReference>
<keyword evidence="3" id="KW-1185">Reference proteome</keyword>
<dbReference type="PROSITE" id="PS50088">
    <property type="entry name" value="ANK_REPEAT"/>
    <property type="match status" value="2"/>
</dbReference>
<dbReference type="PROSITE" id="PS50297">
    <property type="entry name" value="ANK_REP_REGION"/>
    <property type="match status" value="2"/>
</dbReference>
<keyword evidence="1" id="KW-0040">ANK repeat</keyword>
<dbReference type="Pfam" id="PF12796">
    <property type="entry name" value="Ank_2"/>
    <property type="match status" value="1"/>
</dbReference>
<reference evidence="4" key="1">
    <citation type="submission" date="2022-11" db="UniProtKB">
        <authorList>
            <consortium name="WormBaseParasite"/>
        </authorList>
    </citation>
    <scope>IDENTIFICATION</scope>
</reference>
<dbReference type="InterPro" id="IPR000299">
    <property type="entry name" value="FERM_domain"/>
</dbReference>
<proteinExistence type="predicted"/>
<evidence type="ECO:0000313" key="3">
    <source>
        <dbReference type="Proteomes" id="UP000887540"/>
    </source>
</evidence>
<dbReference type="GO" id="GO:0045454">
    <property type="term" value="P:cell redox homeostasis"/>
    <property type="evidence" value="ECO:0007669"/>
    <property type="project" value="TreeGrafter"/>
</dbReference>
<dbReference type="AlphaFoldDB" id="A0A914CQU7"/>
<dbReference type="GO" id="GO:0005886">
    <property type="term" value="C:plasma membrane"/>
    <property type="evidence" value="ECO:0007669"/>
    <property type="project" value="TreeGrafter"/>
</dbReference>
<feature type="repeat" description="ANK" evidence="1">
    <location>
        <begin position="277"/>
        <end position="309"/>
    </location>
</feature>